<feature type="transmembrane region" description="Helical" evidence="1">
    <location>
        <begin position="196"/>
        <end position="215"/>
    </location>
</feature>
<keyword evidence="3" id="KW-1185">Reference proteome</keyword>
<reference evidence="2" key="1">
    <citation type="submission" date="2022-05" db="EMBL/GenBank/DDBJ databases">
        <authorList>
            <person name="Sun X."/>
        </authorList>
    </citation>
    <scope>NUCLEOTIDE SEQUENCE</scope>
    <source>
        <strain evidence="2">Ai-910</strain>
    </source>
</reference>
<dbReference type="Proteomes" id="UP001056426">
    <property type="component" value="Chromosome"/>
</dbReference>
<feature type="transmembrane region" description="Helical" evidence="1">
    <location>
        <begin position="125"/>
        <end position="145"/>
    </location>
</feature>
<dbReference type="Gene3D" id="1.20.1530.20">
    <property type="match status" value="1"/>
</dbReference>
<feature type="transmembrane region" description="Helical" evidence="1">
    <location>
        <begin position="95"/>
        <end position="118"/>
    </location>
</feature>
<dbReference type="AlphaFoldDB" id="A0A9J6ZSZ9"/>
<dbReference type="Pfam" id="PF13593">
    <property type="entry name" value="SBF_like"/>
    <property type="match status" value="1"/>
</dbReference>
<organism evidence="2 3">
    <name type="scientific">Xiashengella succiniciproducens</name>
    <dbReference type="NCBI Taxonomy" id="2949635"/>
    <lineage>
        <taxon>Bacteria</taxon>
        <taxon>Pseudomonadati</taxon>
        <taxon>Bacteroidota</taxon>
        <taxon>Bacteroidia</taxon>
        <taxon>Marinilabiliales</taxon>
        <taxon>Marinilabiliaceae</taxon>
        <taxon>Xiashengella</taxon>
    </lineage>
</organism>
<dbReference type="RefSeq" id="WP_250725343.1">
    <property type="nucleotide sequence ID" value="NZ_CP098400.1"/>
</dbReference>
<evidence type="ECO:0000313" key="3">
    <source>
        <dbReference type="Proteomes" id="UP001056426"/>
    </source>
</evidence>
<evidence type="ECO:0000313" key="2">
    <source>
        <dbReference type="EMBL" id="URW80863.1"/>
    </source>
</evidence>
<dbReference type="GO" id="GO:0005886">
    <property type="term" value="C:plasma membrane"/>
    <property type="evidence" value="ECO:0007669"/>
    <property type="project" value="TreeGrafter"/>
</dbReference>
<dbReference type="PIRSF" id="PIRSF026166">
    <property type="entry name" value="UCP026166"/>
    <property type="match status" value="1"/>
</dbReference>
<accession>A0A9J6ZSZ9</accession>
<feature type="transmembrane region" description="Helical" evidence="1">
    <location>
        <begin position="260"/>
        <end position="282"/>
    </location>
</feature>
<gene>
    <name evidence="2" type="ORF">M9189_05800</name>
</gene>
<dbReference type="PANTHER" id="PTHR18640">
    <property type="entry name" value="SOLUTE CARRIER FAMILY 10 MEMBER 7"/>
    <property type="match status" value="1"/>
</dbReference>
<name>A0A9J6ZSZ9_9BACT</name>
<feature type="transmembrane region" description="Helical" evidence="1">
    <location>
        <begin position="165"/>
        <end position="184"/>
    </location>
</feature>
<keyword evidence="1" id="KW-0472">Membrane</keyword>
<keyword evidence="1" id="KW-1133">Transmembrane helix</keyword>
<feature type="transmembrane region" description="Helical" evidence="1">
    <location>
        <begin position="63"/>
        <end position="83"/>
    </location>
</feature>
<protein>
    <submittedName>
        <fullName evidence="2">Bile acid:sodium symporter</fullName>
    </submittedName>
</protein>
<dbReference type="PANTHER" id="PTHR18640:SF5">
    <property type="entry name" value="SODIUM_BILE ACID COTRANSPORTER 7"/>
    <property type="match status" value="1"/>
</dbReference>
<evidence type="ECO:0000256" key="1">
    <source>
        <dbReference type="SAM" id="Phobius"/>
    </source>
</evidence>
<keyword evidence="1" id="KW-0812">Transmembrane</keyword>
<dbReference type="KEGG" id="alkq:M9189_05800"/>
<feature type="transmembrane region" description="Helical" evidence="1">
    <location>
        <begin position="29"/>
        <end position="51"/>
    </location>
</feature>
<dbReference type="EMBL" id="CP098400">
    <property type="protein sequence ID" value="URW80863.1"/>
    <property type="molecule type" value="Genomic_DNA"/>
</dbReference>
<feature type="transmembrane region" description="Helical" evidence="1">
    <location>
        <begin position="227"/>
        <end position="248"/>
    </location>
</feature>
<dbReference type="InterPro" id="IPR038770">
    <property type="entry name" value="Na+/solute_symporter_sf"/>
</dbReference>
<proteinExistence type="predicted"/>
<feature type="transmembrane region" description="Helical" evidence="1">
    <location>
        <begin position="288"/>
        <end position="310"/>
    </location>
</feature>
<reference evidence="2" key="2">
    <citation type="submission" date="2022-06" db="EMBL/GenBank/DDBJ databases">
        <title>Xiashengella guii gen. nov. sp. nov., a bacterium isolated form anaerobic digestion tank.</title>
        <authorList>
            <person name="Huang H."/>
        </authorList>
    </citation>
    <scope>NUCLEOTIDE SEQUENCE</scope>
    <source>
        <strain evidence="2">Ai-910</strain>
    </source>
</reference>
<dbReference type="InterPro" id="IPR016833">
    <property type="entry name" value="Put_Na-Bile_cotransptr"/>
</dbReference>
<sequence>MDKFVPALLLVIVIASIIPEPAQPRGLLSLHTVGDIGITLIFFFYGLKLNLGSLKQDLGNWHLHILVQGAVFILFPLLVYPFYKVFHEGPFSLLWLGAFFLAALPSTVSSSVVMVSIARGNIPGAIFNASVSSMAGIFFTPMWMGLVGSYGSAGASEFGPVVLKLILQVLVPVLVGLSLNRYFGRWAQRRMRFLRLFDQSIILLTVYLCFAESFMNKLFSGTGVSEIIMMVLLSGILFFIVFGIVYFIAGRLHFSREDKITAVFCGSKKSLIHGTVMAAIIFKDMGGVGVILLPLMVYHALQLVLSGIIANKFAVTAK</sequence>